<organism evidence="1 2">
    <name type="scientific">Diploscapter pachys</name>
    <dbReference type="NCBI Taxonomy" id="2018661"/>
    <lineage>
        <taxon>Eukaryota</taxon>
        <taxon>Metazoa</taxon>
        <taxon>Ecdysozoa</taxon>
        <taxon>Nematoda</taxon>
        <taxon>Chromadorea</taxon>
        <taxon>Rhabditida</taxon>
        <taxon>Rhabditina</taxon>
        <taxon>Rhabditomorpha</taxon>
        <taxon>Rhabditoidea</taxon>
        <taxon>Rhabditidae</taxon>
        <taxon>Diploscapter</taxon>
    </lineage>
</organism>
<accession>A0A2A2M206</accession>
<dbReference type="InterPro" id="IPR029470">
    <property type="entry name" value="PDDEXK_4"/>
</dbReference>
<dbReference type="AlphaFoldDB" id="A0A2A2M206"/>
<reference evidence="1 2" key="1">
    <citation type="journal article" date="2017" name="Curr. Biol.">
        <title>Genome architecture and evolution of a unichromosomal asexual nematode.</title>
        <authorList>
            <person name="Fradin H."/>
            <person name="Zegar C."/>
            <person name="Gutwein M."/>
            <person name="Lucas J."/>
            <person name="Kovtun M."/>
            <person name="Corcoran D."/>
            <person name="Baugh L.R."/>
            <person name="Kiontke K."/>
            <person name="Gunsalus K."/>
            <person name="Fitch D.H."/>
            <person name="Piano F."/>
        </authorList>
    </citation>
    <scope>NUCLEOTIDE SEQUENCE [LARGE SCALE GENOMIC DNA]</scope>
    <source>
        <strain evidence="1">PF1309</strain>
    </source>
</reference>
<name>A0A2A2M206_9BILA</name>
<proteinExistence type="predicted"/>
<evidence type="ECO:0000313" key="2">
    <source>
        <dbReference type="Proteomes" id="UP000218231"/>
    </source>
</evidence>
<comment type="caution">
    <text evidence="1">The sequence shown here is derived from an EMBL/GenBank/DDBJ whole genome shotgun (WGS) entry which is preliminary data.</text>
</comment>
<dbReference type="Proteomes" id="UP000218231">
    <property type="component" value="Unassembled WGS sequence"/>
</dbReference>
<evidence type="ECO:0008006" key="3">
    <source>
        <dbReference type="Google" id="ProtNLM"/>
    </source>
</evidence>
<dbReference type="EMBL" id="LIAE01006168">
    <property type="protein sequence ID" value="PAV92514.1"/>
    <property type="molecule type" value="Genomic_DNA"/>
</dbReference>
<evidence type="ECO:0000313" key="1">
    <source>
        <dbReference type="EMBL" id="PAV92514.1"/>
    </source>
</evidence>
<protein>
    <recommendedName>
        <fullName evidence="3">PD-(D/E)XK nuclease superfamily protein</fullName>
    </recommendedName>
</protein>
<dbReference type="Pfam" id="PF14281">
    <property type="entry name" value="PDDEXK_4"/>
    <property type="match status" value="1"/>
</dbReference>
<gene>
    <name evidence="1" type="ORF">WR25_08763</name>
</gene>
<sequence length="353" mass="40560">MDLDQARALLAEAERHRQPAYEPSIFALGGRGYYENPTTDLLAFFLDPNQVHGFGDCFLGALLGCICKKSPPEPTLRLPPQREVTTTNGKRIDLLLQGEDWLLILENKIFHAQVNPFADYELYAETLVGGRDKRVLFAVLSPSGSNVADGWTGLSYAELLGALRRALSQNVEHSRLNKWRVLADEFLLHLENITVERDMNPESIDFIFDHLPQINALNKLRDQALEALDSKIIAHLQAEIDGFETYTRRQPWADGPALRYACNDWVEWSDVVLYLDGSQAPLRPTIRVYLINVDTRQMEFGRHLFLDTTRQPWTEGRRVIGFEWKLESFDERVVIDTVLEKMRLLMQFEAEMR</sequence>
<keyword evidence="2" id="KW-1185">Reference proteome</keyword>